<reference evidence="1" key="4">
    <citation type="submission" date="2025-09" db="UniProtKB">
        <authorList>
            <consortium name="Ensembl"/>
        </authorList>
    </citation>
    <scope>IDENTIFICATION</scope>
    <source>
        <strain evidence="1">17573</strain>
    </source>
</reference>
<dbReference type="VEuPathDB" id="HostDB:ENSMMUG00000060075"/>
<name>A0A5F7ZIU9_MACMU</name>
<proteinExistence type="predicted"/>
<dbReference type="AlphaFoldDB" id="A0A5F7ZIU9"/>
<organism evidence="1 2">
    <name type="scientific">Macaca mulatta</name>
    <name type="common">Rhesus macaque</name>
    <dbReference type="NCBI Taxonomy" id="9544"/>
    <lineage>
        <taxon>Eukaryota</taxon>
        <taxon>Metazoa</taxon>
        <taxon>Chordata</taxon>
        <taxon>Craniata</taxon>
        <taxon>Vertebrata</taxon>
        <taxon>Euteleostomi</taxon>
        <taxon>Mammalia</taxon>
        <taxon>Eutheria</taxon>
        <taxon>Euarchontoglires</taxon>
        <taxon>Primates</taxon>
        <taxon>Haplorrhini</taxon>
        <taxon>Catarrhini</taxon>
        <taxon>Cercopithecidae</taxon>
        <taxon>Cercopithecinae</taxon>
        <taxon>Macaca</taxon>
    </lineage>
</organism>
<dbReference type="PANTHER" id="PTHR12138:SF133">
    <property type="entry name" value="SECRETED PROTEIN"/>
    <property type="match status" value="1"/>
</dbReference>
<dbReference type="Ensembl" id="ENSMMUT00000093822.1">
    <property type="protein sequence ID" value="ENSMMUP00000065111.1"/>
    <property type="gene ID" value="ENSMMUG00000060075.1"/>
</dbReference>
<evidence type="ECO:0000313" key="1">
    <source>
        <dbReference type="Ensembl" id="ENSMMUP00000065111.1"/>
    </source>
</evidence>
<reference evidence="1" key="2">
    <citation type="submission" date="2019-01" db="EMBL/GenBank/DDBJ databases">
        <authorList>
            <person name="Graves T."/>
            <person name="Eichler E.E."/>
            <person name="Wilson R.K."/>
        </authorList>
    </citation>
    <scope>NUCLEOTIDE SEQUENCE [LARGE SCALE GENOMIC DNA]</scope>
    <source>
        <strain evidence="1">17573</strain>
    </source>
</reference>
<dbReference type="Proteomes" id="UP000006718">
    <property type="component" value="Chromosome 20"/>
</dbReference>
<protein>
    <submittedName>
        <fullName evidence="1">Uncharacterized protein</fullName>
    </submittedName>
</protein>
<dbReference type="InParanoid" id="A0A5F7ZIU9"/>
<dbReference type="PANTHER" id="PTHR12138">
    <property type="entry name" value="PRIMATE-EXPANDED PROTEIN FAMILY"/>
    <property type="match status" value="1"/>
</dbReference>
<keyword evidence="2" id="KW-1185">Reference proteome</keyword>
<dbReference type="OMA" id="HAWPSAH"/>
<evidence type="ECO:0000313" key="2">
    <source>
        <dbReference type="Proteomes" id="UP000006718"/>
    </source>
</evidence>
<accession>A0A5F7ZIU9</accession>
<reference evidence="1" key="3">
    <citation type="submission" date="2025-08" db="UniProtKB">
        <authorList>
            <consortium name="Ensembl"/>
        </authorList>
    </citation>
    <scope>IDENTIFICATION</scope>
    <source>
        <strain evidence="1">17573</strain>
    </source>
</reference>
<dbReference type="GeneTree" id="ENSGT01150000286943"/>
<sequence>MRQSLALLPRLECSDVILAHCNLCLLDSASRVAGIIGVHHHAQLIFVFLVEPGFHHVGQAGLKLLTSKDPPASASQSAGITGVSHHTEPPFLLLICILSVDFQ</sequence>
<reference evidence="2" key="1">
    <citation type="journal article" date="2007" name="Science">
        <title>Evolutionary and biomedical insights from the rhesus macaque genome.</title>
        <authorList>
            <person name="Gibbs R.A."/>
            <person name="Rogers J."/>
            <person name="Katze M.G."/>
            <person name="Bumgarner R."/>
            <person name="Weinstock G.M."/>
            <person name="Mardis E.R."/>
            <person name="Remington K.A."/>
            <person name="Strausberg R.L."/>
            <person name="Venter J.C."/>
            <person name="Wilson R.K."/>
            <person name="Batzer M.A."/>
            <person name="Bustamante C.D."/>
            <person name="Eichler E.E."/>
            <person name="Hahn M.W."/>
            <person name="Hardison R.C."/>
            <person name="Makova K.D."/>
            <person name="Miller W."/>
            <person name="Milosavljevic A."/>
            <person name="Palermo R.E."/>
            <person name="Siepel A."/>
            <person name="Sikela J.M."/>
            <person name="Attaway T."/>
            <person name="Bell S."/>
            <person name="Bernard K.E."/>
            <person name="Buhay C.J."/>
            <person name="Chandrabose M.N."/>
            <person name="Dao M."/>
            <person name="Davis C."/>
            <person name="Delehaunty K.D."/>
            <person name="Ding Y."/>
            <person name="Dinh H.H."/>
            <person name="Dugan-Rocha S."/>
            <person name="Fulton L.A."/>
            <person name="Gabisi R.A."/>
            <person name="Garner T.T."/>
            <person name="Godfrey J."/>
            <person name="Hawes A.C."/>
            <person name="Hernandez J."/>
            <person name="Hines S."/>
            <person name="Holder M."/>
            <person name="Hume J."/>
            <person name="Jhangiani S.N."/>
            <person name="Joshi V."/>
            <person name="Khan Z.M."/>
            <person name="Kirkness E.F."/>
            <person name="Cree A."/>
            <person name="Fowler R.G."/>
            <person name="Lee S."/>
            <person name="Lewis L.R."/>
            <person name="Li Z."/>
            <person name="Liu Y.-S."/>
            <person name="Moore S.M."/>
            <person name="Muzny D."/>
            <person name="Nazareth L.V."/>
            <person name="Ngo D.N."/>
            <person name="Okwuonu G.O."/>
            <person name="Pai G."/>
            <person name="Parker D."/>
            <person name="Paul H.A."/>
            <person name="Pfannkoch C."/>
            <person name="Pohl C.S."/>
            <person name="Rogers Y.-H.C."/>
            <person name="Ruiz S.J."/>
            <person name="Sabo A."/>
            <person name="Santibanez J."/>
            <person name="Schneider B.W."/>
            <person name="Smith S.M."/>
            <person name="Sodergren E."/>
            <person name="Svatek A.F."/>
            <person name="Utterback T.R."/>
            <person name="Vattathil S."/>
            <person name="Warren W."/>
            <person name="White C.S."/>
            <person name="Chinwalla A.T."/>
            <person name="Feng Y."/>
            <person name="Halpern A.L."/>
            <person name="Hillier L.W."/>
            <person name="Huang X."/>
            <person name="Minx P."/>
            <person name="Nelson J.O."/>
            <person name="Pepin K.H."/>
            <person name="Qin X."/>
            <person name="Sutton G.G."/>
            <person name="Venter E."/>
            <person name="Walenz B.P."/>
            <person name="Wallis J.W."/>
            <person name="Worley K.C."/>
            <person name="Yang S.-P."/>
            <person name="Jones S.M."/>
            <person name="Marra M.A."/>
            <person name="Rocchi M."/>
            <person name="Schein J.E."/>
            <person name="Baertsch R."/>
            <person name="Clarke L."/>
            <person name="Csuros M."/>
            <person name="Glasscock J."/>
            <person name="Harris R.A."/>
            <person name="Havlak P."/>
            <person name="Jackson A.R."/>
            <person name="Jiang H."/>
            <person name="Liu Y."/>
            <person name="Messina D.N."/>
            <person name="Shen Y."/>
            <person name="Song H.X.-Z."/>
            <person name="Wylie T."/>
            <person name="Zhang L."/>
            <person name="Birney E."/>
            <person name="Han K."/>
            <person name="Konkel M.K."/>
            <person name="Lee J."/>
            <person name="Smit A.F.A."/>
            <person name="Ullmer B."/>
            <person name="Wang H."/>
            <person name="Xing J."/>
            <person name="Burhans R."/>
            <person name="Cheng Z."/>
            <person name="Karro J.E."/>
            <person name="Ma J."/>
            <person name="Raney B."/>
            <person name="She X."/>
            <person name="Cox M.J."/>
            <person name="Demuth J.P."/>
            <person name="Dumas L.J."/>
            <person name="Han S.-G."/>
            <person name="Hopkins J."/>
            <person name="Karimpour-Fard A."/>
            <person name="Kim Y.H."/>
            <person name="Pollack J.R."/>
            <person name="Vinar T."/>
            <person name="Addo-Quaye C."/>
            <person name="Degenhardt J."/>
            <person name="Denby A."/>
            <person name="Hubisz M.J."/>
            <person name="Indap A."/>
            <person name="Kosiol C."/>
            <person name="Lahn B.T."/>
            <person name="Lawson H.A."/>
            <person name="Marklein A."/>
            <person name="Nielsen R."/>
            <person name="Vallender E.J."/>
            <person name="Clark A.G."/>
            <person name="Ferguson B."/>
            <person name="Hernandez R.D."/>
            <person name="Hirani K."/>
            <person name="Kehrer-Sawatzki H."/>
            <person name="Kolb J."/>
            <person name="Patil S."/>
            <person name="Pu L.-L."/>
            <person name="Ren Y."/>
            <person name="Smith D.G."/>
            <person name="Wheeler D.A."/>
            <person name="Schenck I."/>
            <person name="Ball E.V."/>
            <person name="Chen R."/>
            <person name="Cooper D.N."/>
            <person name="Giardine B."/>
            <person name="Hsu F."/>
            <person name="Kent W.J."/>
            <person name="Lesk A."/>
            <person name="Nelson D.L."/>
            <person name="O'brien W.E."/>
            <person name="Pruefer K."/>
            <person name="Stenson P.D."/>
            <person name="Wallace J.C."/>
            <person name="Ke H."/>
            <person name="Liu X.-M."/>
            <person name="Wang P."/>
            <person name="Xiang A.P."/>
            <person name="Yang F."/>
            <person name="Barber G.P."/>
            <person name="Haussler D."/>
            <person name="Karolchik D."/>
            <person name="Kern A.D."/>
            <person name="Kuhn R.M."/>
            <person name="Smith K.E."/>
            <person name="Zwieg A.S."/>
        </authorList>
    </citation>
    <scope>NUCLEOTIDE SEQUENCE [LARGE SCALE GENOMIC DNA]</scope>
    <source>
        <strain evidence="2">17573</strain>
    </source>
</reference>
<dbReference type="PRINTS" id="PR02045">
    <property type="entry name" value="F138DOMAIN"/>
</dbReference>
<dbReference type="Bgee" id="ENSMMUG00000060075">
    <property type="expression patterns" value="Expressed in hindlimb stylopod muscle and 8 other cell types or tissues"/>
</dbReference>